<dbReference type="OrthoDB" id="79665at2759"/>
<feature type="compositionally biased region" description="Basic residues" evidence="1">
    <location>
        <begin position="389"/>
        <end position="402"/>
    </location>
</feature>
<reference evidence="2" key="1">
    <citation type="submission" date="2013-12" db="EMBL/GenBank/DDBJ databases">
        <title>The Genome Sequence of Aphanomyces invadans NJM9701.</title>
        <authorList>
            <consortium name="The Broad Institute Genomics Platform"/>
            <person name="Russ C."/>
            <person name="Tyler B."/>
            <person name="van West P."/>
            <person name="Dieguez-Uribeondo J."/>
            <person name="Young S.K."/>
            <person name="Zeng Q."/>
            <person name="Gargeya S."/>
            <person name="Fitzgerald M."/>
            <person name="Abouelleil A."/>
            <person name="Alvarado L."/>
            <person name="Chapman S.B."/>
            <person name="Gainer-Dewar J."/>
            <person name="Goldberg J."/>
            <person name="Griggs A."/>
            <person name="Gujja S."/>
            <person name="Hansen M."/>
            <person name="Howarth C."/>
            <person name="Imamovic A."/>
            <person name="Ireland A."/>
            <person name="Larimer J."/>
            <person name="McCowan C."/>
            <person name="Murphy C."/>
            <person name="Pearson M."/>
            <person name="Poon T.W."/>
            <person name="Priest M."/>
            <person name="Roberts A."/>
            <person name="Saif S."/>
            <person name="Shea T."/>
            <person name="Sykes S."/>
            <person name="Wortman J."/>
            <person name="Nusbaum C."/>
            <person name="Birren B."/>
        </authorList>
    </citation>
    <scope>NUCLEOTIDE SEQUENCE [LARGE SCALE GENOMIC DNA]</scope>
    <source>
        <strain evidence="2">NJM9701</strain>
    </source>
</reference>
<feature type="compositionally biased region" description="Basic and acidic residues" evidence="1">
    <location>
        <begin position="81"/>
        <end position="100"/>
    </location>
</feature>
<feature type="region of interest" description="Disordered" evidence="1">
    <location>
        <begin position="63"/>
        <end position="142"/>
    </location>
</feature>
<feature type="compositionally biased region" description="Polar residues" evidence="1">
    <location>
        <begin position="292"/>
        <end position="307"/>
    </location>
</feature>
<gene>
    <name evidence="2" type="ORF">H310_12368</name>
</gene>
<protein>
    <recommendedName>
        <fullName evidence="3">TPX2 C-terminal domain-containing protein</fullName>
    </recommendedName>
</protein>
<dbReference type="RefSeq" id="XP_008877614.1">
    <property type="nucleotide sequence ID" value="XM_008879392.1"/>
</dbReference>
<feature type="region of interest" description="Disordered" evidence="1">
    <location>
        <begin position="180"/>
        <end position="279"/>
    </location>
</feature>
<feature type="region of interest" description="Disordered" evidence="1">
    <location>
        <begin position="359"/>
        <end position="402"/>
    </location>
</feature>
<sequence length="402" mass="44037">MDMTEPEDEAANVFTFNAPTYYDLNDGEFEKRYVNNADGYFNQLDNAAALDAFMAAEGAMQATRSKTTAASTRRRPTPPSIHHDNNHDGEDDDMRSHTDSAPDSMDDDALSKDFSTRSSSALSTTSSRKPLTRPTAPTLHSSKRAEAIKQVRKQVHPQDTDSIELQKKFHARPLPVTLDIAPNIAPNSTKPLTQPTMPKLATLARMGDKKRASPPPKEQPNERCSTTPRSTGSRQTRSTATHRSDEQSKSKGRPGAATPPFSAPAALRGHSVHRSRSSPVVVVHSVDGADSTLATSTPRGTLATSPQKPLESERRAKARELFEARHKAALEARVAAAAAAAAAKVEAEERLMQEIRRQQTYRAKPYTRPTTSGFAVRPSTKELTTPRSPRFHSTKRAPRTQN</sequence>
<feature type="compositionally biased region" description="Low complexity" evidence="1">
    <location>
        <begin position="116"/>
        <end position="127"/>
    </location>
</feature>
<name>A0A024TI25_9STRA</name>
<dbReference type="EMBL" id="KI913989">
    <property type="protein sequence ID" value="ETV93805.1"/>
    <property type="molecule type" value="Genomic_DNA"/>
</dbReference>
<evidence type="ECO:0008006" key="3">
    <source>
        <dbReference type="Google" id="ProtNLM"/>
    </source>
</evidence>
<feature type="compositionally biased region" description="Polar residues" evidence="1">
    <location>
        <begin position="185"/>
        <end position="196"/>
    </location>
</feature>
<dbReference type="VEuPathDB" id="FungiDB:H310_12368"/>
<feature type="compositionally biased region" description="Polar residues" evidence="1">
    <location>
        <begin position="222"/>
        <end position="241"/>
    </location>
</feature>
<evidence type="ECO:0000313" key="2">
    <source>
        <dbReference type="EMBL" id="ETV93805.1"/>
    </source>
</evidence>
<accession>A0A024TI25</accession>
<dbReference type="AlphaFoldDB" id="A0A024TI25"/>
<evidence type="ECO:0000256" key="1">
    <source>
        <dbReference type="SAM" id="MobiDB-lite"/>
    </source>
</evidence>
<proteinExistence type="predicted"/>
<dbReference type="GeneID" id="20089418"/>
<organism evidence="2">
    <name type="scientific">Aphanomyces invadans</name>
    <dbReference type="NCBI Taxonomy" id="157072"/>
    <lineage>
        <taxon>Eukaryota</taxon>
        <taxon>Sar</taxon>
        <taxon>Stramenopiles</taxon>
        <taxon>Oomycota</taxon>
        <taxon>Saprolegniomycetes</taxon>
        <taxon>Saprolegniales</taxon>
        <taxon>Verrucalvaceae</taxon>
        <taxon>Aphanomyces</taxon>
    </lineage>
</organism>
<feature type="region of interest" description="Disordered" evidence="1">
    <location>
        <begin position="291"/>
        <end position="314"/>
    </location>
</feature>